<dbReference type="Proteomes" id="UP000715965">
    <property type="component" value="Unassembled WGS sequence"/>
</dbReference>
<reference evidence="3 4" key="1">
    <citation type="submission" date="2020-10" db="EMBL/GenBank/DDBJ databases">
        <title>Draft genome of Ramlibacter aquaticus LMG 30558.</title>
        <authorList>
            <person name="Props R."/>
        </authorList>
    </citation>
    <scope>NUCLEOTIDE SEQUENCE [LARGE SCALE GENOMIC DNA]</scope>
    <source>
        <strain evidence="3 4">LMG 30558</strain>
    </source>
</reference>
<comment type="caution">
    <text evidence="3">The sequence shown here is derived from an EMBL/GenBank/DDBJ whole genome shotgun (WGS) entry which is preliminary data.</text>
</comment>
<feature type="region of interest" description="Disordered" evidence="2">
    <location>
        <begin position="720"/>
        <end position="765"/>
    </location>
</feature>
<evidence type="ECO:0000256" key="2">
    <source>
        <dbReference type="SAM" id="MobiDB-lite"/>
    </source>
</evidence>
<dbReference type="Pfam" id="PF07793">
    <property type="entry name" value="DUF1631"/>
    <property type="match status" value="1"/>
</dbReference>
<name>A0ABR9SF18_9BURK</name>
<dbReference type="InterPro" id="IPR012434">
    <property type="entry name" value="DUF1631"/>
</dbReference>
<evidence type="ECO:0000256" key="1">
    <source>
        <dbReference type="SAM" id="Coils"/>
    </source>
</evidence>
<keyword evidence="4" id="KW-1185">Reference proteome</keyword>
<evidence type="ECO:0000313" key="4">
    <source>
        <dbReference type="Proteomes" id="UP000715965"/>
    </source>
</evidence>
<gene>
    <name evidence="3" type="ORF">IM725_08755</name>
</gene>
<proteinExistence type="predicted"/>
<accession>A0ABR9SF18</accession>
<protein>
    <submittedName>
        <fullName evidence="3">DUF1631 family protein</fullName>
    </submittedName>
</protein>
<feature type="coiled-coil region" evidence="1">
    <location>
        <begin position="478"/>
        <end position="505"/>
    </location>
</feature>
<feature type="region of interest" description="Disordered" evidence="2">
    <location>
        <begin position="208"/>
        <end position="244"/>
    </location>
</feature>
<dbReference type="EMBL" id="JADDOJ010000028">
    <property type="protein sequence ID" value="MBE7940657.1"/>
    <property type="molecule type" value="Genomic_DNA"/>
</dbReference>
<keyword evidence="1" id="KW-0175">Coiled coil</keyword>
<organism evidence="3 4">
    <name type="scientific">Ramlibacter aquaticus</name>
    <dbReference type="NCBI Taxonomy" id="2780094"/>
    <lineage>
        <taxon>Bacteria</taxon>
        <taxon>Pseudomonadati</taxon>
        <taxon>Pseudomonadota</taxon>
        <taxon>Betaproteobacteria</taxon>
        <taxon>Burkholderiales</taxon>
        <taxon>Comamonadaceae</taxon>
        <taxon>Ramlibacter</taxon>
    </lineage>
</organism>
<sequence length="862" mass="90891">MQPCIEEAVQRAARILEAATDAACAALLEEARKSQPQAQRQAISDAASDLLRLRPSWAQAFPAALRAAASAPASARGAGGGVRISPSSLTLVDDSELVQSIEVSRLAQQLEGRVEKVLGEFDRFMSSALGLDGIQPEANPLRPAAFAQALRSVMNEPPPEPGRSALWMRHMAEPLALELQALYERCAGLLAQARVQAAQYRVVATPGRASRAGGLDTGSGDSQGGWSPSVRPAAPPAGAQASGAGWMGQAMHRLGGRVLRDFLFGAAPAEPQPLAPAFYQAVGQELAALEALPDEPAPQPVAQEDLRELAAVDRPVREVGTATALSPALWGDYGAPRRRSLVRTRLKQQASSADQVMGLDLVRELVEQVARDPRLLAPVREAIVALEPSLGRLALQSPRFFAQHDNPARRLLDGVAQRSLQYNDEFASEFQAFLDPVRDRFNALNRLEAMADASPFKAALTALQAGWDAQDREVQAQREQVLAAVQRAEARQAEAERVAAELSQRSDMEGVPAVVQDFIYGPWALVIAQARLQHPGEVDPGGYARIVADLLWSVRPSAVREPARAFETMPRVLVTLRKGLQALGHPPAETETFFRALERLHWPVMKLRARLRRASTADQEPPRVAPEVLAPAPARKPQARETLFLGEREQKALGFEETPPATAQTSAVAALPQQGLPSQGAVPAAAAGGTLGSSQGVHAMGGGAPGPASGALVAGADPVAGAPAARPADAHASAPGGGQGQAAGAGAASAHPVPEAGGEAPDAMDAAQAEAVITGLREGAWVDLHSHGQWQRARLTWAAGRGTLFMFVSHGNRPHSMTRRTLQRLLMARQLRPVGSEAVVQQALDALAAAEPPAPSPAGAAA</sequence>
<feature type="compositionally biased region" description="Low complexity" evidence="2">
    <location>
        <begin position="720"/>
        <end position="734"/>
    </location>
</feature>
<evidence type="ECO:0000313" key="3">
    <source>
        <dbReference type="EMBL" id="MBE7940657.1"/>
    </source>
</evidence>